<evidence type="ECO:0000256" key="1">
    <source>
        <dbReference type="ARBA" id="ARBA00005641"/>
    </source>
</evidence>
<evidence type="ECO:0000256" key="3">
    <source>
        <dbReference type="ARBA" id="ARBA00023001"/>
    </source>
</evidence>
<proteinExistence type="inferred from homology"/>
<sequence>MNPFPKLLSIGLPLIIAWSVFSCQKQQPDTAMTDPITSDKPGFYVKDRFLYDPCHNKVTLRGVNKMNIWTDRLGTSFVEIAQTGANCVRIVWKAQEDSGQPTKAAELDNLITACVAQQMIPMVEVHDATGNWSRLDAMVAFWKRPDIVEVIQKHQKYLLVNIANECGDDQVTDSQFTQGYLKAVQQLRQAGIRTPLVIDGADWGKNLEQLVRVGPGLIQADPDHNLLFSVHTYWPVAFGATPQFIKVQFEAAVNAGLPFIVGEFAAYGAYAGGESICGPKGQVDYEAILTEAQRLDIGWLAWEWGPGNAGGGDPLCTIMDMTTDGQFKNLGGWGKEVAITHANSIQKTSVKAPSLTGPCPE</sequence>
<comment type="caution">
    <text evidence="9">The sequence shown here is derived from an EMBL/GenBank/DDBJ whole genome shotgun (WGS) entry which is preliminary data.</text>
</comment>
<dbReference type="Pfam" id="PF00150">
    <property type="entry name" value="Cellulase"/>
    <property type="match status" value="1"/>
</dbReference>
<dbReference type="PANTHER" id="PTHR31297">
    <property type="entry name" value="GLUCAN ENDO-1,6-BETA-GLUCOSIDASE B"/>
    <property type="match status" value="1"/>
</dbReference>
<dbReference type="GO" id="GO:0009986">
    <property type="term" value="C:cell surface"/>
    <property type="evidence" value="ECO:0007669"/>
    <property type="project" value="TreeGrafter"/>
</dbReference>
<evidence type="ECO:0000256" key="7">
    <source>
        <dbReference type="RuleBase" id="RU361153"/>
    </source>
</evidence>
<gene>
    <name evidence="9" type="ORF">HNQ92_003729</name>
</gene>
<dbReference type="SUPFAM" id="SSF51445">
    <property type="entry name" value="(Trans)glycosidases"/>
    <property type="match status" value="1"/>
</dbReference>
<keyword evidence="5 7" id="KW-0326">Glycosidase</keyword>
<organism evidence="9 10">
    <name type="scientific">Rhabdobacter roseus</name>
    <dbReference type="NCBI Taxonomy" id="1655419"/>
    <lineage>
        <taxon>Bacteria</taxon>
        <taxon>Pseudomonadati</taxon>
        <taxon>Bacteroidota</taxon>
        <taxon>Cytophagia</taxon>
        <taxon>Cytophagales</taxon>
        <taxon>Cytophagaceae</taxon>
        <taxon>Rhabdobacter</taxon>
    </lineage>
</organism>
<dbReference type="GO" id="GO:0005576">
    <property type="term" value="C:extracellular region"/>
    <property type="evidence" value="ECO:0007669"/>
    <property type="project" value="TreeGrafter"/>
</dbReference>
<keyword evidence="6" id="KW-0624">Polysaccharide degradation</keyword>
<evidence type="ECO:0000313" key="9">
    <source>
        <dbReference type="EMBL" id="MBB5285569.1"/>
    </source>
</evidence>
<dbReference type="AlphaFoldDB" id="A0A840U124"/>
<dbReference type="Gene3D" id="3.20.20.80">
    <property type="entry name" value="Glycosidases"/>
    <property type="match status" value="1"/>
</dbReference>
<dbReference type="GO" id="GO:0030245">
    <property type="term" value="P:cellulose catabolic process"/>
    <property type="evidence" value="ECO:0007669"/>
    <property type="project" value="UniProtKB-KW"/>
</dbReference>
<dbReference type="PANTHER" id="PTHR31297:SF41">
    <property type="entry name" value="ENDOGLUCANASE, PUTATIVE (AFU_ORTHOLOGUE AFUA_5G01830)-RELATED"/>
    <property type="match status" value="1"/>
</dbReference>
<evidence type="ECO:0000313" key="10">
    <source>
        <dbReference type="Proteomes" id="UP000557307"/>
    </source>
</evidence>
<protein>
    <submittedName>
        <fullName evidence="9">Mannan endo-1,4-beta-mannosidase</fullName>
        <ecNumber evidence="9">3.2.1.78</ecNumber>
    </submittedName>
</protein>
<dbReference type="GO" id="GO:0008422">
    <property type="term" value="F:beta-glucosidase activity"/>
    <property type="evidence" value="ECO:0007669"/>
    <property type="project" value="TreeGrafter"/>
</dbReference>
<keyword evidence="10" id="KW-1185">Reference proteome</keyword>
<reference evidence="9 10" key="1">
    <citation type="submission" date="2020-08" db="EMBL/GenBank/DDBJ databases">
        <title>Genomic Encyclopedia of Type Strains, Phase IV (KMG-IV): sequencing the most valuable type-strain genomes for metagenomic binning, comparative biology and taxonomic classification.</title>
        <authorList>
            <person name="Goeker M."/>
        </authorList>
    </citation>
    <scope>NUCLEOTIDE SEQUENCE [LARGE SCALE GENOMIC DNA]</scope>
    <source>
        <strain evidence="9 10">DSM 105074</strain>
    </source>
</reference>
<dbReference type="RefSeq" id="WP_184175873.1">
    <property type="nucleotide sequence ID" value="NZ_JACHGF010000006.1"/>
</dbReference>
<dbReference type="EC" id="3.2.1.78" evidence="9"/>
<evidence type="ECO:0000256" key="6">
    <source>
        <dbReference type="ARBA" id="ARBA00023326"/>
    </source>
</evidence>
<evidence type="ECO:0000256" key="2">
    <source>
        <dbReference type="ARBA" id="ARBA00022801"/>
    </source>
</evidence>
<accession>A0A840U124</accession>
<dbReference type="InterPro" id="IPR001547">
    <property type="entry name" value="Glyco_hydro_5"/>
</dbReference>
<evidence type="ECO:0000259" key="8">
    <source>
        <dbReference type="Pfam" id="PF00150"/>
    </source>
</evidence>
<keyword evidence="4" id="KW-0119">Carbohydrate metabolism</keyword>
<dbReference type="GO" id="GO:0016985">
    <property type="term" value="F:mannan endo-1,4-beta-mannosidase activity"/>
    <property type="evidence" value="ECO:0007669"/>
    <property type="project" value="UniProtKB-EC"/>
</dbReference>
<evidence type="ECO:0000256" key="5">
    <source>
        <dbReference type="ARBA" id="ARBA00023295"/>
    </source>
</evidence>
<dbReference type="Proteomes" id="UP000557307">
    <property type="component" value="Unassembled WGS sequence"/>
</dbReference>
<comment type="similarity">
    <text evidence="1 7">Belongs to the glycosyl hydrolase 5 (cellulase A) family.</text>
</comment>
<evidence type="ECO:0000256" key="4">
    <source>
        <dbReference type="ARBA" id="ARBA00023277"/>
    </source>
</evidence>
<keyword evidence="3" id="KW-0136">Cellulose degradation</keyword>
<feature type="domain" description="Glycoside hydrolase family 5" evidence="8">
    <location>
        <begin position="56"/>
        <end position="306"/>
    </location>
</feature>
<name>A0A840U124_9BACT</name>
<dbReference type="EMBL" id="JACHGF010000006">
    <property type="protein sequence ID" value="MBB5285569.1"/>
    <property type="molecule type" value="Genomic_DNA"/>
</dbReference>
<dbReference type="InterPro" id="IPR050386">
    <property type="entry name" value="Glycosyl_hydrolase_5"/>
</dbReference>
<dbReference type="InterPro" id="IPR017853">
    <property type="entry name" value="GH"/>
</dbReference>
<dbReference type="PROSITE" id="PS51257">
    <property type="entry name" value="PROKAR_LIPOPROTEIN"/>
    <property type="match status" value="1"/>
</dbReference>
<keyword evidence="2 7" id="KW-0378">Hydrolase</keyword>